<dbReference type="EMBL" id="CAJGYO010000011">
    <property type="protein sequence ID" value="CAD6260475.1"/>
    <property type="molecule type" value="Genomic_DNA"/>
</dbReference>
<dbReference type="Proteomes" id="UP000604825">
    <property type="component" value="Unassembled WGS sequence"/>
</dbReference>
<protein>
    <submittedName>
        <fullName evidence="2">Uncharacterized protein</fullName>
    </submittedName>
</protein>
<keyword evidence="3" id="KW-1185">Reference proteome</keyword>
<evidence type="ECO:0000313" key="3">
    <source>
        <dbReference type="Proteomes" id="UP000604825"/>
    </source>
</evidence>
<proteinExistence type="predicted"/>
<evidence type="ECO:0000256" key="1">
    <source>
        <dbReference type="ARBA" id="ARBA00023002"/>
    </source>
</evidence>
<comment type="caution">
    <text evidence="2">The sequence shown here is derived from an EMBL/GenBank/DDBJ whole genome shotgun (WGS) entry which is preliminary data.</text>
</comment>
<organism evidence="2 3">
    <name type="scientific">Miscanthus lutarioriparius</name>
    <dbReference type="NCBI Taxonomy" id="422564"/>
    <lineage>
        <taxon>Eukaryota</taxon>
        <taxon>Viridiplantae</taxon>
        <taxon>Streptophyta</taxon>
        <taxon>Embryophyta</taxon>
        <taxon>Tracheophyta</taxon>
        <taxon>Spermatophyta</taxon>
        <taxon>Magnoliopsida</taxon>
        <taxon>Liliopsida</taxon>
        <taxon>Poales</taxon>
        <taxon>Poaceae</taxon>
        <taxon>PACMAD clade</taxon>
        <taxon>Panicoideae</taxon>
        <taxon>Andropogonodae</taxon>
        <taxon>Andropogoneae</taxon>
        <taxon>Saccharinae</taxon>
        <taxon>Miscanthus</taxon>
    </lineage>
</organism>
<dbReference type="OrthoDB" id="5545019at2759"/>
<dbReference type="InterPro" id="IPR051019">
    <property type="entry name" value="VLCFA-Steroid_DH"/>
</dbReference>
<reference evidence="2" key="1">
    <citation type="submission" date="2020-10" db="EMBL/GenBank/DDBJ databases">
        <authorList>
            <person name="Han B."/>
            <person name="Lu T."/>
            <person name="Zhao Q."/>
            <person name="Huang X."/>
            <person name="Zhao Y."/>
        </authorList>
    </citation>
    <scope>NUCLEOTIDE SEQUENCE</scope>
</reference>
<evidence type="ECO:0000313" key="2">
    <source>
        <dbReference type="EMBL" id="CAD6260475.1"/>
    </source>
</evidence>
<dbReference type="PANTHER" id="PTHR43899">
    <property type="entry name" value="RH59310P"/>
    <property type="match status" value="1"/>
</dbReference>
<gene>
    <name evidence="2" type="ORF">NCGR_LOCUS43909</name>
</gene>
<dbReference type="GO" id="GO:0045703">
    <property type="term" value="F:ketoreductase activity"/>
    <property type="evidence" value="ECO:0007669"/>
    <property type="project" value="TreeGrafter"/>
</dbReference>
<accession>A0A811QW78</accession>
<dbReference type="AlphaFoldDB" id="A0A811QW78"/>
<name>A0A811QW78_9POAL</name>
<dbReference type="GO" id="GO:0005783">
    <property type="term" value="C:endoplasmic reticulum"/>
    <property type="evidence" value="ECO:0007669"/>
    <property type="project" value="TreeGrafter"/>
</dbReference>
<sequence>MYKWSSMQWYLQKPLSDGPNKKPVPIQVATKLASIRKPTFLAPSPETYARAAVRYIGYEPRCTPYWGHALVWLLISLVPEPIADRMFLNRSISIRAKGRAKEAKKKAQ</sequence>
<keyword evidence="1" id="KW-0560">Oxidoreductase</keyword>
<dbReference type="PANTHER" id="PTHR43899:SF31">
    <property type="entry name" value="B-KETO ACYL REDUCTASE"/>
    <property type="match status" value="1"/>
</dbReference>